<evidence type="ECO:0000313" key="2">
    <source>
        <dbReference type="EMBL" id="QAZ69379.1"/>
    </source>
</evidence>
<gene>
    <name evidence="2" type="ORF">C3Y92_19905</name>
</gene>
<dbReference type="AlphaFoldDB" id="A0A4P6I5L0"/>
<dbReference type="EMBL" id="CP026538">
    <property type="protein sequence ID" value="QAZ69379.1"/>
    <property type="molecule type" value="Genomic_DNA"/>
</dbReference>
<dbReference type="Proteomes" id="UP000293296">
    <property type="component" value="Chromosome"/>
</dbReference>
<feature type="compositionally biased region" description="Basic residues" evidence="1">
    <location>
        <begin position="36"/>
        <end position="45"/>
    </location>
</feature>
<evidence type="ECO:0000256" key="1">
    <source>
        <dbReference type="SAM" id="MobiDB-lite"/>
    </source>
</evidence>
<organism evidence="2 3">
    <name type="scientific">Solidesulfovibrio carbinolicus</name>
    <dbReference type="NCBI Taxonomy" id="296842"/>
    <lineage>
        <taxon>Bacteria</taxon>
        <taxon>Pseudomonadati</taxon>
        <taxon>Thermodesulfobacteriota</taxon>
        <taxon>Desulfovibrionia</taxon>
        <taxon>Desulfovibrionales</taxon>
        <taxon>Desulfovibrionaceae</taxon>
        <taxon>Solidesulfovibrio</taxon>
    </lineage>
</organism>
<protein>
    <submittedName>
        <fullName evidence="2">Uncharacterized protein</fullName>
    </submittedName>
</protein>
<feature type="compositionally biased region" description="Basic and acidic residues" evidence="1">
    <location>
        <begin position="15"/>
        <end position="26"/>
    </location>
</feature>
<keyword evidence="3" id="KW-1185">Reference proteome</keyword>
<name>A0A4P6I5L0_9BACT</name>
<reference evidence="2 3" key="1">
    <citation type="submission" date="2018-02" db="EMBL/GenBank/DDBJ databases">
        <title>Genome sequence of Desulfovibrio carbinolicus DSM 3852.</title>
        <authorList>
            <person name="Wilbanks E."/>
            <person name="Skennerton C.T."/>
            <person name="Orphan V.J."/>
        </authorList>
    </citation>
    <scope>NUCLEOTIDE SEQUENCE [LARGE SCALE GENOMIC DNA]</scope>
    <source>
        <strain evidence="2 3">DSM 3852</strain>
    </source>
</reference>
<accession>A0A4P6I5L0</accession>
<proteinExistence type="predicted"/>
<evidence type="ECO:0000313" key="3">
    <source>
        <dbReference type="Proteomes" id="UP000293296"/>
    </source>
</evidence>
<feature type="region of interest" description="Disordered" evidence="1">
    <location>
        <begin position="1"/>
        <end position="84"/>
    </location>
</feature>
<dbReference type="KEGG" id="dcb:C3Y92_19905"/>
<sequence length="84" mass="8840">MPPAAGGLRPPDPPTEERGKGGEGRGRGFSGWMRGTSRKSKRKRPQGTERRPFLSGVDNISTCGHFGDYGVDGGQSIAPDSATP</sequence>